<dbReference type="AlphaFoldDB" id="A0AAV9JDC8"/>
<dbReference type="Proteomes" id="UP001324427">
    <property type="component" value="Unassembled WGS sequence"/>
</dbReference>
<dbReference type="EMBL" id="JAVFHQ010000033">
    <property type="protein sequence ID" value="KAK4543283.1"/>
    <property type="molecule type" value="Genomic_DNA"/>
</dbReference>
<name>A0AAV9JDC8_9PEZI</name>
<gene>
    <name evidence="1" type="ORF">LTR36_005642</name>
</gene>
<reference evidence="1 2" key="1">
    <citation type="submission" date="2021-11" db="EMBL/GenBank/DDBJ databases">
        <title>Black yeast isolated from Biological Soil Crust.</title>
        <authorList>
            <person name="Kurbessoian T."/>
        </authorList>
    </citation>
    <scope>NUCLEOTIDE SEQUENCE [LARGE SCALE GENOMIC DNA]</scope>
    <source>
        <strain evidence="1 2">CCFEE 5522</strain>
    </source>
</reference>
<evidence type="ECO:0000313" key="2">
    <source>
        <dbReference type="Proteomes" id="UP001324427"/>
    </source>
</evidence>
<comment type="caution">
    <text evidence="1">The sequence shown here is derived from an EMBL/GenBank/DDBJ whole genome shotgun (WGS) entry which is preliminary data.</text>
</comment>
<proteinExistence type="predicted"/>
<protein>
    <submittedName>
        <fullName evidence="1">Uncharacterized protein</fullName>
    </submittedName>
</protein>
<evidence type="ECO:0000313" key="1">
    <source>
        <dbReference type="EMBL" id="KAK4543283.1"/>
    </source>
</evidence>
<keyword evidence="2" id="KW-1185">Reference proteome</keyword>
<accession>A0AAV9JDC8</accession>
<sequence length="135" mass="14479">MESDDESIAEYVMANGGDVYSGDSSDTDLTGIDFSNSNIPLATIEYCSGPVYHGEEVSETSNIFTPQTFGSNRWLIDPVMPFGCVGIAASRELHGGIDAVIRHSIVEYSCTEADVQWTVQEFGRAIKAGFGAKGV</sequence>
<organism evidence="1 2">
    <name type="scientific">Oleoguttula mirabilis</name>
    <dbReference type="NCBI Taxonomy" id="1507867"/>
    <lineage>
        <taxon>Eukaryota</taxon>
        <taxon>Fungi</taxon>
        <taxon>Dikarya</taxon>
        <taxon>Ascomycota</taxon>
        <taxon>Pezizomycotina</taxon>
        <taxon>Dothideomycetes</taxon>
        <taxon>Dothideomycetidae</taxon>
        <taxon>Mycosphaerellales</taxon>
        <taxon>Teratosphaeriaceae</taxon>
        <taxon>Oleoguttula</taxon>
    </lineage>
</organism>